<dbReference type="PROSITE" id="PS50995">
    <property type="entry name" value="HTH_MARR_2"/>
    <property type="match status" value="1"/>
</dbReference>
<dbReference type="PROSITE" id="PS01117">
    <property type="entry name" value="HTH_MARR_1"/>
    <property type="match status" value="1"/>
</dbReference>
<dbReference type="GO" id="GO:0003677">
    <property type="term" value="F:DNA binding"/>
    <property type="evidence" value="ECO:0007669"/>
    <property type="project" value="UniProtKB-KW"/>
</dbReference>
<dbReference type="InterPro" id="IPR039422">
    <property type="entry name" value="MarR/SlyA-like"/>
</dbReference>
<dbReference type="PANTHER" id="PTHR33164:SF44">
    <property type="entry name" value="TRANSCRIPTIONAL REGULATORY PROTEIN"/>
    <property type="match status" value="1"/>
</dbReference>
<feature type="region of interest" description="Disordered" evidence="4">
    <location>
        <begin position="1"/>
        <end position="26"/>
    </location>
</feature>
<evidence type="ECO:0000313" key="7">
    <source>
        <dbReference type="Proteomes" id="UP000233491"/>
    </source>
</evidence>
<accession>A0A2N3LXC6</accession>
<dbReference type="Gene3D" id="1.10.10.10">
    <property type="entry name" value="Winged helix-like DNA-binding domain superfamily/Winged helix DNA-binding domain"/>
    <property type="match status" value="1"/>
</dbReference>
<organism evidence="6 7">
    <name type="scientific">Pleomorphomonas diazotrophica</name>
    <dbReference type="NCBI Taxonomy" id="1166257"/>
    <lineage>
        <taxon>Bacteria</taxon>
        <taxon>Pseudomonadati</taxon>
        <taxon>Pseudomonadota</taxon>
        <taxon>Alphaproteobacteria</taxon>
        <taxon>Hyphomicrobiales</taxon>
        <taxon>Pleomorphomonadaceae</taxon>
        <taxon>Pleomorphomonas</taxon>
    </lineage>
</organism>
<evidence type="ECO:0000256" key="4">
    <source>
        <dbReference type="SAM" id="MobiDB-lite"/>
    </source>
</evidence>
<dbReference type="SUPFAM" id="SSF46785">
    <property type="entry name" value="Winged helix' DNA-binding domain"/>
    <property type="match status" value="1"/>
</dbReference>
<dbReference type="EMBL" id="PJNW01000007">
    <property type="protein sequence ID" value="PKR89223.1"/>
    <property type="molecule type" value="Genomic_DNA"/>
</dbReference>
<dbReference type="GO" id="GO:0006950">
    <property type="term" value="P:response to stress"/>
    <property type="evidence" value="ECO:0007669"/>
    <property type="project" value="TreeGrafter"/>
</dbReference>
<comment type="caution">
    <text evidence="6">The sequence shown here is derived from an EMBL/GenBank/DDBJ whole genome shotgun (WGS) entry which is preliminary data.</text>
</comment>
<feature type="compositionally biased region" description="Basic and acidic residues" evidence="4">
    <location>
        <begin position="12"/>
        <end position="24"/>
    </location>
</feature>
<evidence type="ECO:0000259" key="5">
    <source>
        <dbReference type="PROSITE" id="PS50995"/>
    </source>
</evidence>
<dbReference type="OrthoDB" id="9799368at2"/>
<name>A0A2N3LXC6_9HYPH</name>
<dbReference type="GO" id="GO:0003700">
    <property type="term" value="F:DNA-binding transcription factor activity"/>
    <property type="evidence" value="ECO:0007669"/>
    <property type="project" value="InterPro"/>
</dbReference>
<evidence type="ECO:0000256" key="1">
    <source>
        <dbReference type="ARBA" id="ARBA00023015"/>
    </source>
</evidence>
<keyword evidence="2" id="KW-0238">DNA-binding</keyword>
<keyword evidence="1" id="KW-0805">Transcription regulation</keyword>
<keyword evidence="3" id="KW-0804">Transcription</keyword>
<dbReference type="SMART" id="SM00347">
    <property type="entry name" value="HTH_MARR"/>
    <property type="match status" value="1"/>
</dbReference>
<dbReference type="InterPro" id="IPR036390">
    <property type="entry name" value="WH_DNA-bd_sf"/>
</dbReference>
<evidence type="ECO:0000256" key="3">
    <source>
        <dbReference type="ARBA" id="ARBA00023163"/>
    </source>
</evidence>
<feature type="domain" description="HTH marR-type" evidence="5">
    <location>
        <begin position="31"/>
        <end position="163"/>
    </location>
</feature>
<evidence type="ECO:0000313" key="6">
    <source>
        <dbReference type="EMBL" id="PKR89223.1"/>
    </source>
</evidence>
<reference evidence="6 7" key="1">
    <citation type="submission" date="2017-12" db="EMBL/GenBank/DDBJ databases">
        <title>Anaerobic carbon monoxide metabolism by Pleomorphomonas carboxyditropha sp. nov., a new mesophilic hydrogenogenic carboxidotroph.</title>
        <authorList>
            <person name="Esquivel-Elizondo S."/>
            <person name="Krajmalnik-Brown R."/>
        </authorList>
    </citation>
    <scope>NUCLEOTIDE SEQUENCE [LARGE SCALE GENOMIC DNA]</scope>
    <source>
        <strain evidence="6 7">R5-392</strain>
    </source>
</reference>
<dbReference type="Proteomes" id="UP000233491">
    <property type="component" value="Unassembled WGS sequence"/>
</dbReference>
<proteinExistence type="predicted"/>
<dbReference type="InterPro" id="IPR000835">
    <property type="entry name" value="HTH_MarR-typ"/>
</dbReference>
<protein>
    <submittedName>
        <fullName evidence="6">MarR family transcriptional regulator</fullName>
    </submittedName>
</protein>
<keyword evidence="7" id="KW-1185">Reference proteome</keyword>
<dbReference type="Pfam" id="PF12802">
    <property type="entry name" value="MarR_2"/>
    <property type="match status" value="1"/>
</dbReference>
<dbReference type="InterPro" id="IPR036388">
    <property type="entry name" value="WH-like_DNA-bd_sf"/>
</dbReference>
<dbReference type="PANTHER" id="PTHR33164">
    <property type="entry name" value="TRANSCRIPTIONAL REGULATOR, MARR FAMILY"/>
    <property type="match status" value="1"/>
</dbReference>
<sequence length="175" mass="19210">MAAINFPLDAISKGDEPDASREDGSGGEGLDLELIELLFFAYRDFVGEADHILEAIGYGRAHHRVVYFVMRNPGLRVSDLLDILQITKQSLGRVLKQLVDDGYIEQRPGPVDRRERLLYASEKGERLATDLSARQNARIARALTPLPPGGRAVVRDFLSNMIDVRAPGAPAGGED</sequence>
<dbReference type="InterPro" id="IPR023187">
    <property type="entry name" value="Tscrpt_reg_MarR-type_CS"/>
</dbReference>
<gene>
    <name evidence="6" type="ORF">CXZ10_11115</name>
</gene>
<evidence type="ECO:0000256" key="2">
    <source>
        <dbReference type="ARBA" id="ARBA00023125"/>
    </source>
</evidence>
<dbReference type="RefSeq" id="WP_101289231.1">
    <property type="nucleotide sequence ID" value="NZ_FOUQ01000008.1"/>
</dbReference>
<dbReference type="AlphaFoldDB" id="A0A2N3LXC6"/>